<evidence type="ECO:0000256" key="7">
    <source>
        <dbReference type="ARBA" id="ARBA00023224"/>
    </source>
</evidence>
<keyword evidence="5 11" id="KW-1133">Transmembrane helix</keyword>
<evidence type="ECO:0000259" key="14">
    <source>
        <dbReference type="PROSITE" id="PS50885"/>
    </source>
</evidence>
<dbReference type="Proteomes" id="UP000231658">
    <property type="component" value="Unassembled WGS sequence"/>
</dbReference>
<keyword evidence="7 9" id="KW-0807">Transducer</keyword>
<dbReference type="InterPro" id="IPR033480">
    <property type="entry name" value="sCache_2"/>
</dbReference>
<sequence>MSLGNIKIRTKLGLIVALSVIGLMLTASLGLYALNSSLHQGREMQTQNLVGSVYSVLESLNKEVSKGHLTLEEAKMEAKEIVGAMRYGDNDYFWLNDLDHVVILHPIKPSLNGRNLEKLEDPNGVRVYGEIVNRAKQDGEGYVSYHWPKPGSDKPVSKLAFVKLYEPWGWVIGTGIYMDDVSDAFWTIAIQELQVLLVISIIMIVVAIYIARDIRHGITTMAKTMKHLSEGATDIETPMQERKDAIGNMAKEVEYFRTQLIENEKMAERQRQEEEAQHQRAALIEQLATDFDAGINVALGSVASAASQLDTTASSMSSTAQQTSTQATVVAGASEETANNVQTVAAASEELTASIQEVGQQVQTSTDIAQSAAHKAQETQITVNSLSDTASRISQASALIGDIAEQTNMLALNATIEAARAGDAGKGFAVVANEVKSLATQTARATEEINAHVRAIQTVSYDTVEAISEINNVIEDMNNIASAVAAAVEEQSAATSEIARNIEQAAAGTQEVNRNIIEVNQAANDTGAASQQVLSASSMLNDQSVSLRKIVEDFLGNVKSA</sequence>
<dbReference type="PANTHER" id="PTHR32089:SF112">
    <property type="entry name" value="LYSOZYME-LIKE PROTEIN-RELATED"/>
    <property type="match status" value="1"/>
</dbReference>
<dbReference type="PROSITE" id="PS50192">
    <property type="entry name" value="T_SNARE"/>
    <property type="match status" value="1"/>
</dbReference>
<evidence type="ECO:0000256" key="11">
    <source>
        <dbReference type="SAM" id="Phobius"/>
    </source>
</evidence>
<dbReference type="STRING" id="1867952.MTBPR1_50064"/>
<feature type="domain" description="HAMP" evidence="14">
    <location>
        <begin position="212"/>
        <end position="265"/>
    </location>
</feature>
<dbReference type="InterPro" id="IPR004089">
    <property type="entry name" value="MCPsignal_dom"/>
</dbReference>
<dbReference type="SMART" id="SM00283">
    <property type="entry name" value="MA"/>
    <property type="match status" value="1"/>
</dbReference>
<dbReference type="PANTHER" id="PTHR32089">
    <property type="entry name" value="METHYL-ACCEPTING CHEMOTAXIS PROTEIN MCPB"/>
    <property type="match status" value="1"/>
</dbReference>
<dbReference type="SMART" id="SM01049">
    <property type="entry name" value="Cache_2"/>
    <property type="match status" value="1"/>
</dbReference>
<comment type="subcellular location">
    <subcellularLocation>
        <location evidence="1">Cell inner membrane</location>
        <topology evidence="1">Multi-pass membrane protein</topology>
    </subcellularLocation>
</comment>
<evidence type="ECO:0000256" key="10">
    <source>
        <dbReference type="SAM" id="Coils"/>
    </source>
</evidence>
<dbReference type="InterPro" id="IPR000727">
    <property type="entry name" value="T_SNARE_dom"/>
</dbReference>
<dbReference type="PRINTS" id="PR00260">
    <property type="entry name" value="CHEMTRNSDUCR"/>
</dbReference>
<evidence type="ECO:0000256" key="6">
    <source>
        <dbReference type="ARBA" id="ARBA00023136"/>
    </source>
</evidence>
<dbReference type="GO" id="GO:0005886">
    <property type="term" value="C:plasma membrane"/>
    <property type="evidence" value="ECO:0007669"/>
    <property type="project" value="UniProtKB-SubCell"/>
</dbReference>
<evidence type="ECO:0000256" key="3">
    <source>
        <dbReference type="ARBA" id="ARBA00022519"/>
    </source>
</evidence>
<dbReference type="PROSITE" id="PS50885">
    <property type="entry name" value="HAMP"/>
    <property type="match status" value="1"/>
</dbReference>
<keyword evidence="6 11" id="KW-0472">Membrane</keyword>
<feature type="domain" description="Methyl-accepting transducer" evidence="12">
    <location>
        <begin position="305"/>
        <end position="541"/>
    </location>
</feature>
<dbReference type="RefSeq" id="WP_069189352.1">
    <property type="nucleotide sequence ID" value="NZ_FLYE01000044.1"/>
</dbReference>
<feature type="domain" description="T-SNARE coiled-coil homology" evidence="13">
    <location>
        <begin position="457"/>
        <end position="519"/>
    </location>
</feature>
<dbReference type="GO" id="GO:0004888">
    <property type="term" value="F:transmembrane signaling receptor activity"/>
    <property type="evidence" value="ECO:0007669"/>
    <property type="project" value="InterPro"/>
</dbReference>
<dbReference type="AlphaFoldDB" id="A0A1C3RJ70"/>
<dbReference type="GO" id="GO:0007165">
    <property type="term" value="P:signal transduction"/>
    <property type="evidence" value="ECO:0007669"/>
    <property type="project" value="UniProtKB-KW"/>
</dbReference>
<evidence type="ECO:0000256" key="9">
    <source>
        <dbReference type="PROSITE-ProRule" id="PRU00284"/>
    </source>
</evidence>
<protein>
    <submittedName>
        <fullName evidence="15">Methyl-accepting chemotaxis protein</fullName>
    </submittedName>
</protein>
<accession>A0A1C3RJ70</accession>
<dbReference type="EMBL" id="FLYE01000044">
    <property type="protein sequence ID" value="SCA57308.1"/>
    <property type="molecule type" value="Genomic_DNA"/>
</dbReference>
<gene>
    <name evidence="15" type="ORF">MTBPR1_50064</name>
</gene>
<organism evidence="15 16">
    <name type="scientific">Candidatus Terasakiella magnetica</name>
    <dbReference type="NCBI Taxonomy" id="1867952"/>
    <lineage>
        <taxon>Bacteria</taxon>
        <taxon>Pseudomonadati</taxon>
        <taxon>Pseudomonadota</taxon>
        <taxon>Alphaproteobacteria</taxon>
        <taxon>Rhodospirillales</taxon>
        <taxon>Terasakiellaceae</taxon>
        <taxon>Terasakiella</taxon>
    </lineage>
</organism>
<dbReference type="Gene3D" id="1.10.287.950">
    <property type="entry name" value="Methyl-accepting chemotaxis protein"/>
    <property type="match status" value="1"/>
</dbReference>
<feature type="transmembrane region" description="Helical" evidence="11">
    <location>
        <begin position="193"/>
        <end position="211"/>
    </location>
</feature>
<evidence type="ECO:0000313" key="15">
    <source>
        <dbReference type="EMBL" id="SCA57308.1"/>
    </source>
</evidence>
<dbReference type="Gene3D" id="1.10.8.500">
    <property type="entry name" value="HAMP domain in histidine kinase"/>
    <property type="match status" value="1"/>
</dbReference>
<dbReference type="InterPro" id="IPR003660">
    <property type="entry name" value="HAMP_dom"/>
</dbReference>
<dbReference type="GO" id="GO:0006935">
    <property type="term" value="P:chemotaxis"/>
    <property type="evidence" value="ECO:0007669"/>
    <property type="project" value="InterPro"/>
</dbReference>
<evidence type="ECO:0000256" key="1">
    <source>
        <dbReference type="ARBA" id="ARBA00004429"/>
    </source>
</evidence>
<evidence type="ECO:0000256" key="4">
    <source>
        <dbReference type="ARBA" id="ARBA00022692"/>
    </source>
</evidence>
<dbReference type="Gene3D" id="3.30.450.20">
    <property type="entry name" value="PAS domain"/>
    <property type="match status" value="1"/>
</dbReference>
<proteinExistence type="inferred from homology"/>
<keyword evidence="2" id="KW-1003">Cell membrane</keyword>
<reference evidence="15 16" key="1">
    <citation type="submission" date="2016-07" db="EMBL/GenBank/DDBJ databases">
        <authorList>
            <person name="Lefevre C.T."/>
        </authorList>
    </citation>
    <scope>NUCLEOTIDE SEQUENCE [LARGE SCALE GENOMIC DNA]</scope>
    <source>
        <strain evidence="15">PR1</strain>
    </source>
</reference>
<dbReference type="InterPro" id="IPR004090">
    <property type="entry name" value="Chemotax_Me-accpt_rcpt"/>
</dbReference>
<comment type="similarity">
    <text evidence="8">Belongs to the methyl-accepting chemotaxis (MCP) protein family.</text>
</comment>
<name>A0A1C3RJ70_9PROT</name>
<keyword evidence="4 11" id="KW-0812">Transmembrane</keyword>
<dbReference type="SUPFAM" id="SSF58104">
    <property type="entry name" value="Methyl-accepting chemotaxis protein (MCP) signaling domain"/>
    <property type="match status" value="1"/>
</dbReference>
<evidence type="ECO:0000259" key="12">
    <source>
        <dbReference type="PROSITE" id="PS50111"/>
    </source>
</evidence>
<keyword evidence="3" id="KW-0997">Cell inner membrane</keyword>
<dbReference type="Pfam" id="PF00015">
    <property type="entry name" value="MCPsignal"/>
    <property type="match status" value="1"/>
</dbReference>
<keyword evidence="10" id="KW-0175">Coiled coil</keyword>
<evidence type="ECO:0000256" key="8">
    <source>
        <dbReference type="ARBA" id="ARBA00029447"/>
    </source>
</evidence>
<feature type="coiled-coil region" evidence="10">
    <location>
        <begin position="257"/>
        <end position="286"/>
    </location>
</feature>
<keyword evidence="16" id="KW-1185">Reference proteome</keyword>
<evidence type="ECO:0000256" key="2">
    <source>
        <dbReference type="ARBA" id="ARBA00022475"/>
    </source>
</evidence>
<dbReference type="OrthoDB" id="8482111at2"/>
<dbReference type="Pfam" id="PF17200">
    <property type="entry name" value="sCache_2"/>
    <property type="match status" value="1"/>
</dbReference>
<evidence type="ECO:0000313" key="16">
    <source>
        <dbReference type="Proteomes" id="UP000231658"/>
    </source>
</evidence>
<feature type="transmembrane region" description="Helical" evidence="11">
    <location>
        <begin position="12"/>
        <end position="34"/>
    </location>
</feature>
<evidence type="ECO:0000256" key="5">
    <source>
        <dbReference type="ARBA" id="ARBA00022989"/>
    </source>
</evidence>
<dbReference type="PROSITE" id="PS50111">
    <property type="entry name" value="CHEMOTAXIS_TRANSDUC_2"/>
    <property type="match status" value="1"/>
</dbReference>
<evidence type="ECO:0000259" key="13">
    <source>
        <dbReference type="PROSITE" id="PS50192"/>
    </source>
</evidence>